<sequence>MTTPNPLCAHCLEIPSEKCYNDEKCFDTHFSLGSPSRIHSSDCPLCCFVSKALIRSKNGDVLYRFEDEDTSVTLTWASTFRIQVPGLRPAFTVLAGAPWVGRGFLASSCLLPKLPPELDVGRELRWVDSCTAKHDCLLQPDSEPFSRVFPGLEVLRLIDVVQGCLVETREPAEYIVLSYVWGSIANFRLTKANRLNLMLPGALQKVDHLLPKTIHDAITLVRGLGIRYLWVDSICLVQNDPEDLKRGVQVMDQIFEYSWLASFRFQEHFLSRRKLYFFEDEVTFRCRHCECLESCRDVADPKLRMLHTSRLWDSTNHDFGPVFEYRAVLEHYTQRTLTNQSDALRAMAGHATGAFDYFIMLFGSNLRRRQGLPSYSWAGWIGRVGIVPNVSGHIANHWLRDQTWIIWYTRTPSGVLSLVWDPEANPSFNTLDKKLEGYRRRSQFRCPQPLAIDTTRTVPAEEAPSLNRPLPSYPILQFYTMVVYLRFGDRDVFKPQADLIGRDGAVNGRVILDGFEGTTFFESNDPFELVLLSEADGWPEVYFPRGYWNYYKVMLIEWEGGRAERRGIGVIEKEAIHHSFQPGPQWKEIVLG</sequence>
<proteinExistence type="predicted"/>
<dbReference type="Pfam" id="PF06985">
    <property type="entry name" value="HET"/>
    <property type="match status" value="1"/>
</dbReference>
<dbReference type="InterPro" id="IPR010730">
    <property type="entry name" value="HET"/>
</dbReference>
<comment type="caution">
    <text evidence="2">The sequence shown here is derived from an EMBL/GenBank/DDBJ whole genome shotgun (WGS) entry which is preliminary data.</text>
</comment>
<dbReference type="PANTHER" id="PTHR33112">
    <property type="entry name" value="DOMAIN PROTEIN, PUTATIVE-RELATED"/>
    <property type="match status" value="1"/>
</dbReference>
<organism evidence="2 3">
    <name type="scientific">Rhypophila decipiens</name>
    <dbReference type="NCBI Taxonomy" id="261697"/>
    <lineage>
        <taxon>Eukaryota</taxon>
        <taxon>Fungi</taxon>
        <taxon>Dikarya</taxon>
        <taxon>Ascomycota</taxon>
        <taxon>Pezizomycotina</taxon>
        <taxon>Sordariomycetes</taxon>
        <taxon>Sordariomycetidae</taxon>
        <taxon>Sordariales</taxon>
        <taxon>Naviculisporaceae</taxon>
        <taxon>Rhypophila</taxon>
    </lineage>
</organism>
<name>A0AAN6YBT7_9PEZI</name>
<evidence type="ECO:0000313" key="2">
    <source>
        <dbReference type="EMBL" id="KAK4215741.1"/>
    </source>
</evidence>
<dbReference type="EMBL" id="MU858076">
    <property type="protein sequence ID" value="KAK4215741.1"/>
    <property type="molecule type" value="Genomic_DNA"/>
</dbReference>
<reference evidence="2" key="1">
    <citation type="journal article" date="2023" name="Mol. Phylogenet. Evol.">
        <title>Genome-scale phylogeny and comparative genomics of the fungal order Sordariales.</title>
        <authorList>
            <person name="Hensen N."/>
            <person name="Bonometti L."/>
            <person name="Westerberg I."/>
            <person name="Brannstrom I.O."/>
            <person name="Guillou S."/>
            <person name="Cros-Aarteil S."/>
            <person name="Calhoun S."/>
            <person name="Haridas S."/>
            <person name="Kuo A."/>
            <person name="Mondo S."/>
            <person name="Pangilinan J."/>
            <person name="Riley R."/>
            <person name="LaButti K."/>
            <person name="Andreopoulos B."/>
            <person name="Lipzen A."/>
            <person name="Chen C."/>
            <person name="Yan M."/>
            <person name="Daum C."/>
            <person name="Ng V."/>
            <person name="Clum A."/>
            <person name="Steindorff A."/>
            <person name="Ohm R.A."/>
            <person name="Martin F."/>
            <person name="Silar P."/>
            <person name="Natvig D.O."/>
            <person name="Lalanne C."/>
            <person name="Gautier V."/>
            <person name="Ament-Velasquez S.L."/>
            <person name="Kruys A."/>
            <person name="Hutchinson M.I."/>
            <person name="Powell A.J."/>
            <person name="Barry K."/>
            <person name="Miller A.N."/>
            <person name="Grigoriev I.V."/>
            <person name="Debuchy R."/>
            <person name="Gladieux P."/>
            <person name="Hiltunen Thoren M."/>
            <person name="Johannesson H."/>
        </authorList>
    </citation>
    <scope>NUCLEOTIDE SEQUENCE</scope>
    <source>
        <strain evidence="2">PSN293</strain>
    </source>
</reference>
<dbReference type="AlphaFoldDB" id="A0AAN6YBT7"/>
<accession>A0AAN6YBT7</accession>
<dbReference type="Proteomes" id="UP001301769">
    <property type="component" value="Unassembled WGS sequence"/>
</dbReference>
<dbReference type="PANTHER" id="PTHR33112:SF12">
    <property type="entry name" value="HETEROKARYON INCOMPATIBILITY DOMAIN-CONTAINING PROTEIN"/>
    <property type="match status" value="1"/>
</dbReference>
<evidence type="ECO:0000313" key="3">
    <source>
        <dbReference type="Proteomes" id="UP001301769"/>
    </source>
</evidence>
<keyword evidence="3" id="KW-1185">Reference proteome</keyword>
<evidence type="ECO:0000259" key="1">
    <source>
        <dbReference type="Pfam" id="PF06985"/>
    </source>
</evidence>
<feature type="domain" description="Heterokaryon incompatibility" evidence="1">
    <location>
        <begin position="174"/>
        <end position="260"/>
    </location>
</feature>
<reference evidence="2" key="2">
    <citation type="submission" date="2023-05" db="EMBL/GenBank/DDBJ databases">
        <authorList>
            <consortium name="Lawrence Berkeley National Laboratory"/>
            <person name="Steindorff A."/>
            <person name="Hensen N."/>
            <person name="Bonometti L."/>
            <person name="Westerberg I."/>
            <person name="Brannstrom I.O."/>
            <person name="Guillou S."/>
            <person name="Cros-Aarteil S."/>
            <person name="Calhoun S."/>
            <person name="Haridas S."/>
            <person name="Kuo A."/>
            <person name="Mondo S."/>
            <person name="Pangilinan J."/>
            <person name="Riley R."/>
            <person name="Labutti K."/>
            <person name="Andreopoulos B."/>
            <person name="Lipzen A."/>
            <person name="Chen C."/>
            <person name="Yanf M."/>
            <person name="Daum C."/>
            <person name="Ng V."/>
            <person name="Clum A."/>
            <person name="Ohm R."/>
            <person name="Martin F."/>
            <person name="Silar P."/>
            <person name="Natvig D."/>
            <person name="Lalanne C."/>
            <person name="Gautier V."/>
            <person name="Ament-Velasquez S.L."/>
            <person name="Kruys A."/>
            <person name="Hutchinson M.I."/>
            <person name="Powell A.J."/>
            <person name="Barry K."/>
            <person name="Miller A.N."/>
            <person name="Grigoriev I.V."/>
            <person name="Debuchy R."/>
            <person name="Gladieux P."/>
            <person name="Thoren M.H."/>
            <person name="Johannesson H."/>
        </authorList>
    </citation>
    <scope>NUCLEOTIDE SEQUENCE</scope>
    <source>
        <strain evidence="2">PSN293</strain>
    </source>
</reference>
<protein>
    <submittedName>
        <fullName evidence="2">HET-domain-containing protein</fullName>
    </submittedName>
</protein>
<gene>
    <name evidence="2" type="ORF">QBC37DRAFT_471863</name>
</gene>